<protein>
    <submittedName>
        <fullName evidence="2">Uncharacterized protein</fullName>
    </submittedName>
</protein>
<keyword evidence="3" id="KW-1185">Reference proteome</keyword>
<keyword evidence="1" id="KW-0472">Membrane</keyword>
<dbReference type="Proteomes" id="UP000539052">
    <property type="component" value="Unassembled WGS sequence"/>
</dbReference>
<accession>A0ABX1VWN7</accession>
<proteinExistence type="predicted"/>
<gene>
    <name evidence="2" type="ORF">G9470_24190</name>
</gene>
<keyword evidence="1" id="KW-0812">Transmembrane</keyword>
<evidence type="ECO:0000256" key="1">
    <source>
        <dbReference type="SAM" id="Phobius"/>
    </source>
</evidence>
<dbReference type="EMBL" id="JAAOXG010000071">
    <property type="protein sequence ID" value="NNJ32863.1"/>
    <property type="molecule type" value="Genomic_DNA"/>
</dbReference>
<feature type="transmembrane region" description="Helical" evidence="1">
    <location>
        <begin position="28"/>
        <end position="49"/>
    </location>
</feature>
<name>A0ABX1VWN7_9FIRM</name>
<organism evidence="2 3">
    <name type="scientific">Lacrimispora defluvii</name>
    <dbReference type="NCBI Taxonomy" id="2719233"/>
    <lineage>
        <taxon>Bacteria</taxon>
        <taxon>Bacillati</taxon>
        <taxon>Bacillota</taxon>
        <taxon>Clostridia</taxon>
        <taxon>Lachnospirales</taxon>
        <taxon>Lachnospiraceae</taxon>
        <taxon>Lacrimispora</taxon>
    </lineage>
</organism>
<dbReference type="RefSeq" id="WP_170823908.1">
    <property type="nucleotide sequence ID" value="NZ_JAAOXG010000071.1"/>
</dbReference>
<reference evidence="2 3" key="1">
    <citation type="submission" date="2020-03" db="EMBL/GenBank/DDBJ databases">
        <title>Genome Sequence of industrial isolate, B5A.</title>
        <authorList>
            <person name="Sharma S."/>
            <person name="Patil P.B."/>
            <person name="Korpole S."/>
        </authorList>
    </citation>
    <scope>NUCLEOTIDE SEQUENCE [LARGE SCALE GENOMIC DNA]</scope>
    <source>
        <strain evidence="2 3">PI-S10-B5A</strain>
    </source>
</reference>
<evidence type="ECO:0000313" key="3">
    <source>
        <dbReference type="Proteomes" id="UP000539052"/>
    </source>
</evidence>
<comment type="caution">
    <text evidence="2">The sequence shown here is derived from an EMBL/GenBank/DDBJ whole genome shotgun (WGS) entry which is preliminary data.</text>
</comment>
<sequence>MRGIKYILFGIAFILIGGFILVDTQSNLGGFGEILLFAIGLGFGFKGLIDKD</sequence>
<keyword evidence="1" id="KW-1133">Transmembrane helix</keyword>
<feature type="transmembrane region" description="Helical" evidence="1">
    <location>
        <begin position="7"/>
        <end position="22"/>
    </location>
</feature>
<evidence type="ECO:0000313" key="2">
    <source>
        <dbReference type="EMBL" id="NNJ32863.1"/>
    </source>
</evidence>